<dbReference type="AlphaFoldDB" id="A0AAE3XNE7"/>
<evidence type="ECO:0000313" key="2">
    <source>
        <dbReference type="Proteomes" id="UP001185092"/>
    </source>
</evidence>
<organism evidence="1 2">
    <name type="scientific">Aureibacter tunicatorum</name>
    <dbReference type="NCBI Taxonomy" id="866807"/>
    <lineage>
        <taxon>Bacteria</taxon>
        <taxon>Pseudomonadati</taxon>
        <taxon>Bacteroidota</taxon>
        <taxon>Cytophagia</taxon>
        <taxon>Cytophagales</taxon>
        <taxon>Persicobacteraceae</taxon>
        <taxon>Aureibacter</taxon>
    </lineage>
</organism>
<proteinExistence type="predicted"/>
<comment type="caution">
    <text evidence="1">The sequence shown here is derived from an EMBL/GenBank/DDBJ whole genome shotgun (WGS) entry which is preliminary data.</text>
</comment>
<dbReference type="RefSeq" id="WP_309941689.1">
    <property type="nucleotide sequence ID" value="NZ_AP025305.1"/>
</dbReference>
<name>A0AAE3XNE7_9BACT</name>
<keyword evidence="2" id="KW-1185">Reference proteome</keyword>
<evidence type="ECO:0000313" key="1">
    <source>
        <dbReference type="EMBL" id="MDR6241131.1"/>
    </source>
</evidence>
<protein>
    <submittedName>
        <fullName evidence="1">Uncharacterized protein</fullName>
    </submittedName>
</protein>
<dbReference type="EMBL" id="JAVDQD010000006">
    <property type="protein sequence ID" value="MDR6241131.1"/>
    <property type="molecule type" value="Genomic_DNA"/>
</dbReference>
<accession>A0AAE3XNE7</accession>
<gene>
    <name evidence="1" type="ORF">HNQ88_004207</name>
</gene>
<reference evidence="1" key="1">
    <citation type="submission" date="2023-07" db="EMBL/GenBank/DDBJ databases">
        <title>Genomic Encyclopedia of Type Strains, Phase IV (KMG-IV): sequencing the most valuable type-strain genomes for metagenomic binning, comparative biology and taxonomic classification.</title>
        <authorList>
            <person name="Goeker M."/>
        </authorList>
    </citation>
    <scope>NUCLEOTIDE SEQUENCE</scope>
    <source>
        <strain evidence="1">DSM 26174</strain>
    </source>
</reference>
<sequence length="163" mass="19102">MKTIILILSILIMGLGQAPKKDNGLEIYQVKKRIPIFSTKPECYYCLDIKTEDLFDKPILTELDFIEFDFTNQQIKLTEEGRKKLKNIEIPLEGLPVAMLLNGEIIYGFWFWNIISSFGCDRVYSYPTLDFKIKFGLPESNTFGEDPRFDQRLEKYINKKIEN</sequence>
<dbReference type="Proteomes" id="UP001185092">
    <property type="component" value="Unassembled WGS sequence"/>
</dbReference>